<dbReference type="Gene3D" id="3.40.50.2000">
    <property type="entry name" value="Glycogen Phosphorylase B"/>
    <property type="match status" value="1"/>
</dbReference>
<keyword evidence="2" id="KW-1185">Reference proteome</keyword>
<evidence type="ECO:0000313" key="1">
    <source>
        <dbReference type="EMBL" id="CUS36422.1"/>
    </source>
</evidence>
<accession>A0A0S4LKE2</accession>
<evidence type="ECO:0000313" key="2">
    <source>
        <dbReference type="Proteomes" id="UP000199032"/>
    </source>
</evidence>
<dbReference type="OrthoDB" id="9790710at2"/>
<reference evidence="1 2" key="1">
    <citation type="submission" date="2015-10" db="EMBL/GenBank/DDBJ databases">
        <authorList>
            <person name="Gilbert D.G."/>
        </authorList>
    </citation>
    <scope>NUCLEOTIDE SEQUENCE [LARGE SCALE GENOMIC DNA]</scope>
    <source>
        <strain evidence="1">COMA1</strain>
    </source>
</reference>
<organism evidence="1 2">
    <name type="scientific">Candidatus Nitrospira nitrosa</name>
    <dbReference type="NCBI Taxonomy" id="1742972"/>
    <lineage>
        <taxon>Bacteria</taxon>
        <taxon>Pseudomonadati</taxon>
        <taxon>Nitrospirota</taxon>
        <taxon>Nitrospiria</taxon>
        <taxon>Nitrospirales</taxon>
        <taxon>Nitrospiraceae</taxon>
        <taxon>Nitrospira</taxon>
    </lineage>
</organism>
<sequence length="351" mass="40365">MIHFVYAVPPPQVGASVTMLKTYSWLSKAGIQLPHWYRHGWMPGLPNPLQAPWTITKNLFTYLRRYTRVKLYDWDEYGQIQCGPRDIILGHPHSDPQTIIQQTVLASPRCRLQALIFPMHHAMPTISQFTLPLIKKADKVLGIMGPYWRDRLDQSHFAPWKHKITSLDMAIDVREYPFVKKQFNPPGRRGYLYIGGNRPEKGCDVLSATMKQLNGFRRGWIGGGEEILNVPRLAPYASLTPQFVSSLANEYDFFVNTSVSDANPTTILEAMAWGFPVACTPQSGYYNMSTVTTLNTTDIEDNVKKLLELQYAPEERLQQMNREGRRLVETHYTWEHFCSSVWRELEPYALG</sequence>
<dbReference type="CDD" id="cd03801">
    <property type="entry name" value="GT4_PimA-like"/>
    <property type="match status" value="1"/>
</dbReference>
<dbReference type="Pfam" id="PF13692">
    <property type="entry name" value="Glyco_trans_1_4"/>
    <property type="match status" value="1"/>
</dbReference>
<protein>
    <recommendedName>
        <fullName evidence="3">Glycosyl transferase family 1 domain-containing protein</fullName>
    </recommendedName>
</protein>
<dbReference type="SUPFAM" id="SSF53756">
    <property type="entry name" value="UDP-Glycosyltransferase/glycogen phosphorylase"/>
    <property type="match status" value="1"/>
</dbReference>
<dbReference type="STRING" id="1742972.COMA1_30047"/>
<dbReference type="AlphaFoldDB" id="A0A0S4LKE2"/>
<gene>
    <name evidence="1" type="ORF">COMA1_30047</name>
</gene>
<name>A0A0S4LKE2_9BACT</name>
<dbReference type="Proteomes" id="UP000199032">
    <property type="component" value="Unassembled WGS sequence"/>
</dbReference>
<evidence type="ECO:0008006" key="3">
    <source>
        <dbReference type="Google" id="ProtNLM"/>
    </source>
</evidence>
<dbReference type="EMBL" id="CZQA01000009">
    <property type="protein sequence ID" value="CUS36422.1"/>
    <property type="molecule type" value="Genomic_DNA"/>
</dbReference>
<dbReference type="PANTHER" id="PTHR12526">
    <property type="entry name" value="GLYCOSYLTRANSFERASE"/>
    <property type="match status" value="1"/>
</dbReference>
<dbReference type="RefSeq" id="WP_090748977.1">
    <property type="nucleotide sequence ID" value="NZ_CZQA01000009.1"/>
</dbReference>
<proteinExistence type="predicted"/>